<dbReference type="SMART" id="SM01204">
    <property type="entry name" value="FIST_C"/>
    <property type="match status" value="1"/>
</dbReference>
<sequence>MSAKAPSFAPPLTLALTGGPQEVVTAALPALQSCAPALVLIFCPRGSEVRALCAGISDLLGTQCLVLACSSAGGFAYGGYDDEKTVLIAFPARHFRAGAVWLENLTQTPVMEWMRALRPLERLEGAEAFPNHFGVLLIDGASGHEELVTATCEAVIPSLMVVGGSAADGLRFGRTHLALQGEERQVAAVFCRIATDFAIEEIILDHFTPEGDKIVVTDADPENRILRELNAEPAAFEYARLIGVAPEALSPAVFAAHPLIETQGGRHFVRAIRGRDGAGGLSLMSAIETGAILGIGRAESLAERLAARLDAMPAAEMVLGFDCVLRRLAVEQAGEEGRVADLYARHRVAGFSTYGEQHGGFHVNQTFVGLAFRAPARHAPSQDGGDGDAWQHH</sequence>
<accession>A0A3P3DDA2</accession>
<name>A0A3P3DDA2_9RHOB</name>
<keyword evidence="4" id="KW-1185">Reference proteome</keyword>
<dbReference type="PANTHER" id="PTHR40252:SF2">
    <property type="entry name" value="BLR0328 PROTEIN"/>
    <property type="match status" value="1"/>
</dbReference>
<dbReference type="PROSITE" id="PS51257">
    <property type="entry name" value="PROKAR_LIPOPROTEIN"/>
    <property type="match status" value="1"/>
</dbReference>
<dbReference type="SMART" id="SM00897">
    <property type="entry name" value="FIST"/>
    <property type="match status" value="1"/>
</dbReference>
<comment type="caution">
    <text evidence="3">The sequence shown here is derived from an EMBL/GenBank/DDBJ whole genome shotgun (WGS) entry which is preliminary data.</text>
</comment>
<feature type="domain" description="FIST" evidence="1">
    <location>
        <begin position="35"/>
        <end position="233"/>
    </location>
</feature>
<dbReference type="InterPro" id="IPR019494">
    <property type="entry name" value="FIST_C"/>
</dbReference>
<dbReference type="InterPro" id="IPR013702">
    <property type="entry name" value="FIST_domain_N"/>
</dbReference>
<feature type="domain" description="FIST C-domain" evidence="2">
    <location>
        <begin position="234"/>
        <end position="360"/>
    </location>
</feature>
<dbReference type="Proteomes" id="UP000282125">
    <property type="component" value="Unassembled WGS sequence"/>
</dbReference>
<reference evidence="3 4" key="1">
    <citation type="submission" date="2018-11" db="EMBL/GenBank/DDBJ databases">
        <title>Gemmobacter sp. nov., YIM 102744-1 draft genome.</title>
        <authorList>
            <person name="Li G."/>
            <person name="Jiang Y."/>
        </authorList>
    </citation>
    <scope>NUCLEOTIDE SEQUENCE [LARGE SCALE GENOMIC DNA]</scope>
    <source>
        <strain evidence="3 4">YIM 102744-1</strain>
    </source>
</reference>
<dbReference type="Pfam" id="PF10442">
    <property type="entry name" value="FIST_C"/>
    <property type="match status" value="1"/>
</dbReference>
<proteinExistence type="predicted"/>
<evidence type="ECO:0000259" key="2">
    <source>
        <dbReference type="SMART" id="SM01204"/>
    </source>
</evidence>
<protein>
    <submittedName>
        <fullName evidence="3">GfdT</fullName>
    </submittedName>
</protein>
<gene>
    <name evidence="3" type="ORF">EG244_15105</name>
</gene>
<dbReference type="AlphaFoldDB" id="A0A3P3DDA2"/>
<dbReference type="OrthoDB" id="9807948at2"/>
<evidence type="ECO:0000259" key="1">
    <source>
        <dbReference type="SMART" id="SM00897"/>
    </source>
</evidence>
<organism evidence="3 4">
    <name type="scientific">Falsigemmobacter faecalis</name>
    <dbReference type="NCBI Taxonomy" id="2488730"/>
    <lineage>
        <taxon>Bacteria</taxon>
        <taxon>Pseudomonadati</taxon>
        <taxon>Pseudomonadota</taxon>
        <taxon>Alphaproteobacteria</taxon>
        <taxon>Rhodobacterales</taxon>
        <taxon>Paracoccaceae</taxon>
        <taxon>Falsigemmobacter</taxon>
    </lineage>
</organism>
<dbReference type="PANTHER" id="PTHR40252">
    <property type="entry name" value="BLR0328 PROTEIN"/>
    <property type="match status" value="1"/>
</dbReference>
<evidence type="ECO:0000313" key="4">
    <source>
        <dbReference type="Proteomes" id="UP000282125"/>
    </source>
</evidence>
<dbReference type="EMBL" id="RRAZ01000025">
    <property type="protein sequence ID" value="RRH72307.1"/>
    <property type="molecule type" value="Genomic_DNA"/>
</dbReference>
<evidence type="ECO:0000313" key="3">
    <source>
        <dbReference type="EMBL" id="RRH72307.1"/>
    </source>
</evidence>
<dbReference type="Pfam" id="PF08495">
    <property type="entry name" value="FIST"/>
    <property type="match status" value="1"/>
</dbReference>